<organism evidence="3 4">
    <name type="scientific">Vitreoscilla filiformis</name>
    <dbReference type="NCBI Taxonomy" id="63"/>
    <lineage>
        <taxon>Bacteria</taxon>
        <taxon>Pseudomonadati</taxon>
        <taxon>Pseudomonadota</taxon>
        <taxon>Betaproteobacteria</taxon>
        <taxon>Neisseriales</taxon>
        <taxon>Neisseriaceae</taxon>
        <taxon>Vitreoscilla</taxon>
    </lineage>
</organism>
<evidence type="ECO:0000313" key="4">
    <source>
        <dbReference type="Proteomes" id="UP000199729"/>
    </source>
</evidence>
<dbReference type="Proteomes" id="UP000199729">
    <property type="component" value="Chromosome"/>
</dbReference>
<protein>
    <recommendedName>
        <fullName evidence="2">Thioredoxin domain-containing protein</fullName>
    </recommendedName>
</protein>
<feature type="chain" id="PRO_5012013478" description="Thioredoxin domain-containing protein" evidence="1">
    <location>
        <begin position="29"/>
        <end position="169"/>
    </location>
</feature>
<dbReference type="GO" id="GO:0016491">
    <property type="term" value="F:oxidoreductase activity"/>
    <property type="evidence" value="ECO:0007669"/>
    <property type="project" value="InterPro"/>
</dbReference>
<dbReference type="CDD" id="cd02966">
    <property type="entry name" value="TlpA_like_family"/>
    <property type="match status" value="1"/>
</dbReference>
<dbReference type="AlphaFoldDB" id="A0A221KCB9"/>
<feature type="signal peptide" evidence="1">
    <location>
        <begin position="1"/>
        <end position="28"/>
    </location>
</feature>
<dbReference type="InterPro" id="IPR000866">
    <property type="entry name" value="AhpC/TSA"/>
</dbReference>
<reference evidence="3 4" key="1">
    <citation type="submission" date="2017-07" db="EMBL/GenBank/DDBJ databases">
        <title>Complete Genome Sequence of the cosmetic ferment Vitreoscilla filiformis (ATCC15551).</title>
        <authorList>
            <person name="Contreras S."/>
            <person name="Sagory-Zalkind P."/>
            <person name="Blanquart H."/>
            <person name="Iltis A."/>
            <person name="Morand S.C."/>
        </authorList>
    </citation>
    <scope>NUCLEOTIDE SEQUENCE [LARGE SCALE GENOMIC DNA]</scope>
    <source>
        <strain evidence="3 4">ATCC 15551</strain>
    </source>
</reference>
<accession>A0A221KCB9</accession>
<dbReference type="Gene3D" id="3.40.30.10">
    <property type="entry name" value="Glutaredoxin"/>
    <property type="match status" value="1"/>
</dbReference>
<evidence type="ECO:0000313" key="3">
    <source>
        <dbReference type="EMBL" id="ASM76619.1"/>
    </source>
</evidence>
<name>A0A221KCB9_VITFI</name>
<dbReference type="GO" id="GO:0016209">
    <property type="term" value="F:antioxidant activity"/>
    <property type="evidence" value="ECO:0007669"/>
    <property type="project" value="InterPro"/>
</dbReference>
<evidence type="ECO:0000256" key="1">
    <source>
        <dbReference type="SAM" id="SignalP"/>
    </source>
</evidence>
<dbReference type="SUPFAM" id="SSF52833">
    <property type="entry name" value="Thioredoxin-like"/>
    <property type="match status" value="1"/>
</dbReference>
<dbReference type="PROSITE" id="PS51352">
    <property type="entry name" value="THIOREDOXIN_2"/>
    <property type="match status" value="1"/>
</dbReference>
<keyword evidence="1" id="KW-0732">Signal</keyword>
<dbReference type="InterPro" id="IPR013766">
    <property type="entry name" value="Thioredoxin_domain"/>
</dbReference>
<dbReference type="KEGG" id="vff:VITFI_CDS0841"/>
<gene>
    <name evidence="3" type="ORF">VITFI_CDS0841</name>
</gene>
<evidence type="ECO:0000259" key="2">
    <source>
        <dbReference type="PROSITE" id="PS51352"/>
    </source>
</evidence>
<feature type="domain" description="Thioredoxin" evidence="2">
    <location>
        <begin position="30"/>
        <end position="168"/>
    </location>
</feature>
<dbReference type="EMBL" id="CP022423">
    <property type="protein sequence ID" value="ASM76619.1"/>
    <property type="molecule type" value="Genomic_DNA"/>
</dbReference>
<dbReference type="InterPro" id="IPR036249">
    <property type="entry name" value="Thioredoxin-like_sf"/>
</dbReference>
<sequence>MVPPLQTIAVSRRHTLVWLAGAAGSAHAALPPGEPLLWPEVALLDGSSLGPAQVRDVAWVVVFFSLSCGYCHRHNRRLQALAQRMRGQPLRVLGAVHDQDASAVRTHAQQEGLTFPMTLESSRLHRLLSPRRITPLTCVLDRGTRLREVIPGEMSEDDVMGLARWAQPV</sequence>
<dbReference type="Pfam" id="PF00578">
    <property type="entry name" value="AhpC-TSA"/>
    <property type="match status" value="1"/>
</dbReference>
<proteinExistence type="predicted"/>
<keyword evidence="4" id="KW-1185">Reference proteome</keyword>